<dbReference type="PROSITE" id="PS51257">
    <property type="entry name" value="PROKAR_LIPOPROTEIN"/>
    <property type="match status" value="1"/>
</dbReference>
<evidence type="ECO:0000256" key="6">
    <source>
        <dbReference type="SAM" id="SignalP"/>
    </source>
</evidence>
<evidence type="ECO:0000313" key="10">
    <source>
        <dbReference type="Proteomes" id="UP000660862"/>
    </source>
</evidence>
<dbReference type="SUPFAM" id="SSF48452">
    <property type="entry name" value="TPR-like"/>
    <property type="match status" value="1"/>
</dbReference>
<reference evidence="9" key="1">
    <citation type="journal article" date="2014" name="Int. J. Syst. Evol. Microbiol.">
        <title>Complete genome sequence of Corynebacterium casei LMG S-19264T (=DSM 44701T), isolated from a smear-ripened cheese.</title>
        <authorList>
            <consortium name="US DOE Joint Genome Institute (JGI-PGF)"/>
            <person name="Walter F."/>
            <person name="Albersmeier A."/>
            <person name="Kalinowski J."/>
            <person name="Ruckert C."/>
        </authorList>
    </citation>
    <scope>NUCLEOTIDE SEQUENCE</scope>
    <source>
        <strain evidence="9">CGMCC 1.12195</strain>
    </source>
</reference>
<evidence type="ECO:0000259" key="7">
    <source>
        <dbReference type="Pfam" id="PF07980"/>
    </source>
</evidence>
<feature type="domain" description="RagB/SusD" evidence="7">
    <location>
        <begin position="297"/>
        <end position="565"/>
    </location>
</feature>
<keyword evidence="4" id="KW-0472">Membrane</keyword>
<dbReference type="Pfam" id="PF14322">
    <property type="entry name" value="SusD-like_3"/>
    <property type="match status" value="1"/>
</dbReference>
<dbReference type="Proteomes" id="UP000660862">
    <property type="component" value="Unassembled WGS sequence"/>
</dbReference>
<dbReference type="EMBL" id="BMER01000002">
    <property type="protein sequence ID" value="GGG89280.1"/>
    <property type="molecule type" value="Genomic_DNA"/>
</dbReference>
<evidence type="ECO:0000256" key="2">
    <source>
        <dbReference type="ARBA" id="ARBA00006275"/>
    </source>
</evidence>
<keyword evidence="10" id="KW-1185">Reference proteome</keyword>
<evidence type="ECO:0008006" key="11">
    <source>
        <dbReference type="Google" id="ProtNLM"/>
    </source>
</evidence>
<dbReference type="Gene3D" id="1.25.40.390">
    <property type="match status" value="1"/>
</dbReference>
<comment type="caution">
    <text evidence="9">The sequence shown here is derived from an EMBL/GenBank/DDBJ whole genome shotgun (WGS) entry which is preliminary data.</text>
</comment>
<evidence type="ECO:0000256" key="3">
    <source>
        <dbReference type="ARBA" id="ARBA00022729"/>
    </source>
</evidence>
<keyword evidence="5" id="KW-0998">Cell outer membrane</keyword>
<dbReference type="RefSeq" id="WP_188506319.1">
    <property type="nucleotide sequence ID" value="NZ_BMER01000002.1"/>
</dbReference>
<evidence type="ECO:0000256" key="1">
    <source>
        <dbReference type="ARBA" id="ARBA00004442"/>
    </source>
</evidence>
<proteinExistence type="inferred from homology"/>
<protein>
    <recommendedName>
        <fullName evidence="11">Starch-binding associating with outer membrane</fullName>
    </recommendedName>
</protein>
<evidence type="ECO:0000256" key="4">
    <source>
        <dbReference type="ARBA" id="ARBA00023136"/>
    </source>
</evidence>
<feature type="chain" id="PRO_5037137673" description="Starch-binding associating with outer membrane" evidence="6">
    <location>
        <begin position="20"/>
        <end position="565"/>
    </location>
</feature>
<dbReference type="Pfam" id="PF07980">
    <property type="entry name" value="SusD_RagB"/>
    <property type="match status" value="1"/>
</dbReference>
<sequence length="565" mass="62992">MKLVKKRYMIGLLGFAAIAACNKGFLDVVPTDRVSDAAILSDSILFESFVVNRYMGVRLMDKEAEGTPPGFGRGFEYALWSSLTDESVYNNDDNTWLVQRGQLSPENTGIAGTIWKRSYRSIRECNYALANIEQVPMSTARKNRLIAELKFIRAFRYHDLIRNYGGVPLLGDRVYGLNDDMADPALFERQDLGTCITYTLTQLDEAVAGLPADNGSSWALGRATAGAALALKSRLTLYAASPLYHAGSWEQALNAAVAVISLNKYSISQSGYGALFRKASTDNEIIFARYYSVGARHVPMEIANGPNGHGGWGGNVPLQNMVDAYRMTNGKAIDEEGSGYDAQHPYANRDPRFYETILYNGATYRGRALETFVPGGRDSREGPDNWNTSRTGYYLYKFIDEDMPINNPWNIAGLQPWIYFRYAEILLNFAEAANELVGPDATPAGATMSAREALNLIRSRAGVAMPAVAEGMSAAAFRTLLRNERQVELAFEEHRFYDVRRWLIAEETGNVPAYGIEITRNGNTLAYMRKVALDGRHFLPQHYWLPIPREEILASNNQLQQNADY</sequence>
<dbReference type="InterPro" id="IPR011990">
    <property type="entry name" value="TPR-like_helical_dom_sf"/>
</dbReference>
<dbReference type="AlphaFoldDB" id="A0A917MBC7"/>
<evidence type="ECO:0000313" key="9">
    <source>
        <dbReference type="EMBL" id="GGG89280.1"/>
    </source>
</evidence>
<name>A0A917MBC7_9SPHI</name>
<feature type="signal peptide" evidence="6">
    <location>
        <begin position="1"/>
        <end position="19"/>
    </location>
</feature>
<organism evidence="9 10">
    <name type="scientific">Parapedobacter pyrenivorans</name>
    <dbReference type="NCBI Taxonomy" id="1305674"/>
    <lineage>
        <taxon>Bacteria</taxon>
        <taxon>Pseudomonadati</taxon>
        <taxon>Bacteroidota</taxon>
        <taxon>Sphingobacteriia</taxon>
        <taxon>Sphingobacteriales</taxon>
        <taxon>Sphingobacteriaceae</taxon>
        <taxon>Parapedobacter</taxon>
    </lineage>
</organism>
<feature type="domain" description="SusD-like N-terminal" evidence="8">
    <location>
        <begin position="83"/>
        <end position="237"/>
    </location>
</feature>
<gene>
    <name evidence="9" type="ORF">GCM10007415_24290</name>
</gene>
<dbReference type="GO" id="GO:0009279">
    <property type="term" value="C:cell outer membrane"/>
    <property type="evidence" value="ECO:0007669"/>
    <property type="project" value="UniProtKB-SubCell"/>
</dbReference>
<reference evidence="9" key="2">
    <citation type="submission" date="2020-09" db="EMBL/GenBank/DDBJ databases">
        <authorList>
            <person name="Sun Q."/>
            <person name="Zhou Y."/>
        </authorList>
    </citation>
    <scope>NUCLEOTIDE SEQUENCE</scope>
    <source>
        <strain evidence="9">CGMCC 1.12195</strain>
    </source>
</reference>
<dbReference type="InterPro" id="IPR033985">
    <property type="entry name" value="SusD-like_N"/>
</dbReference>
<accession>A0A917MBC7</accession>
<comment type="subcellular location">
    <subcellularLocation>
        <location evidence="1">Cell outer membrane</location>
    </subcellularLocation>
</comment>
<evidence type="ECO:0000259" key="8">
    <source>
        <dbReference type="Pfam" id="PF14322"/>
    </source>
</evidence>
<comment type="similarity">
    <text evidence="2">Belongs to the SusD family.</text>
</comment>
<keyword evidence="3 6" id="KW-0732">Signal</keyword>
<dbReference type="InterPro" id="IPR012944">
    <property type="entry name" value="SusD_RagB_dom"/>
</dbReference>
<evidence type="ECO:0000256" key="5">
    <source>
        <dbReference type="ARBA" id="ARBA00023237"/>
    </source>
</evidence>